<accession>A0ABR5D519</accession>
<dbReference type="EMBL" id="JWIT01000012">
    <property type="protein sequence ID" value="KJF71947.1"/>
    <property type="molecule type" value="Genomic_DNA"/>
</dbReference>
<evidence type="ECO:0000313" key="1">
    <source>
        <dbReference type="EMBL" id="KJF71947.1"/>
    </source>
</evidence>
<keyword evidence="2" id="KW-1185">Reference proteome</keyword>
<evidence type="ECO:0000313" key="2">
    <source>
        <dbReference type="Proteomes" id="UP000032564"/>
    </source>
</evidence>
<organism evidence="1 2">
    <name type="scientific">Agrobacterium arsenijevicii</name>
    <dbReference type="NCBI Taxonomy" id="1585697"/>
    <lineage>
        <taxon>Bacteria</taxon>
        <taxon>Pseudomonadati</taxon>
        <taxon>Pseudomonadota</taxon>
        <taxon>Alphaproteobacteria</taxon>
        <taxon>Hyphomicrobiales</taxon>
        <taxon>Rhizobiaceae</taxon>
        <taxon>Rhizobium/Agrobacterium group</taxon>
        <taxon>Agrobacterium</taxon>
    </lineage>
</organism>
<comment type="caution">
    <text evidence="1">The sequence shown here is derived from an EMBL/GenBank/DDBJ whole genome shotgun (WGS) entry which is preliminary data.</text>
</comment>
<dbReference type="RefSeq" id="WP_045020876.1">
    <property type="nucleotide sequence ID" value="NZ_CP166105.1"/>
</dbReference>
<dbReference type="Proteomes" id="UP000032564">
    <property type="component" value="Unassembled WGS sequence"/>
</dbReference>
<reference evidence="1 2" key="1">
    <citation type="submission" date="2014-12" db="EMBL/GenBank/DDBJ databases">
        <authorList>
            <person name="Kuzmanovic N."/>
            <person name="Pulawska J."/>
            <person name="Obradovic A."/>
        </authorList>
    </citation>
    <scope>NUCLEOTIDE SEQUENCE [LARGE SCALE GENOMIC DNA]</scope>
    <source>
        <strain evidence="1 2">KFB 330</strain>
    </source>
</reference>
<gene>
    <name evidence="1" type="ORF">RP75_17915</name>
</gene>
<protein>
    <submittedName>
        <fullName evidence="1">Uncharacterized protein</fullName>
    </submittedName>
</protein>
<proteinExistence type="predicted"/>
<sequence>MDALTTADTAQVDIIRQASTTGLVTVIAITAIMIDATGDLIAAAIGATVEIGATAIDTDRLAFTPNTVWLFDDGSVPLRALWSANDILDNKKTRRSEL</sequence>
<name>A0ABR5D519_9HYPH</name>